<dbReference type="GO" id="GO:0005737">
    <property type="term" value="C:cytoplasm"/>
    <property type="evidence" value="ECO:0007669"/>
    <property type="project" value="TreeGrafter"/>
</dbReference>
<dbReference type="InterPro" id="IPR011022">
    <property type="entry name" value="Arrestin_C-like"/>
</dbReference>
<proteinExistence type="inferred from homology"/>
<protein>
    <recommendedName>
        <fullName evidence="3">Arrestin C-terminal-like domain-containing protein</fullName>
    </recommendedName>
</protein>
<dbReference type="GO" id="GO:0015031">
    <property type="term" value="P:protein transport"/>
    <property type="evidence" value="ECO:0007669"/>
    <property type="project" value="TreeGrafter"/>
</dbReference>
<name>A0A7R8V5K0_HERIL</name>
<dbReference type="PANTHER" id="PTHR11188">
    <property type="entry name" value="ARRESTIN DOMAIN CONTAINING PROTEIN"/>
    <property type="match status" value="1"/>
</dbReference>
<evidence type="ECO:0000313" key="5">
    <source>
        <dbReference type="Proteomes" id="UP000594454"/>
    </source>
</evidence>
<dbReference type="Pfam" id="PF00339">
    <property type="entry name" value="Arrestin_N"/>
    <property type="match status" value="1"/>
</dbReference>
<keyword evidence="5" id="KW-1185">Reference proteome</keyword>
<dbReference type="Pfam" id="PF02752">
    <property type="entry name" value="Arrestin_C"/>
    <property type="match status" value="1"/>
</dbReference>
<keyword evidence="2" id="KW-0716">Sensory transduction</keyword>
<evidence type="ECO:0000256" key="2">
    <source>
        <dbReference type="ARBA" id="ARBA00022606"/>
    </source>
</evidence>
<dbReference type="SUPFAM" id="SSF81296">
    <property type="entry name" value="E set domains"/>
    <property type="match status" value="2"/>
</dbReference>
<dbReference type="PANTHER" id="PTHR11188:SF167">
    <property type="entry name" value="ARRESTIN C-TERMINAL-LIKE DOMAIN-CONTAINING PROTEIN-RELATED"/>
    <property type="match status" value="1"/>
</dbReference>
<gene>
    <name evidence="4" type="ORF">HERILL_LOCUS15575</name>
</gene>
<dbReference type="InterPro" id="IPR014756">
    <property type="entry name" value="Ig_E-set"/>
</dbReference>
<reference evidence="4 5" key="1">
    <citation type="submission" date="2020-11" db="EMBL/GenBank/DDBJ databases">
        <authorList>
            <person name="Wallbank WR R."/>
            <person name="Pardo Diaz C."/>
            <person name="Kozak K."/>
            <person name="Martin S."/>
            <person name="Jiggins C."/>
            <person name="Moest M."/>
            <person name="Warren A I."/>
            <person name="Generalovic N T."/>
            <person name="Byers J.R.P. K."/>
            <person name="Montejo-Kovacevich G."/>
            <person name="Yen C E."/>
        </authorList>
    </citation>
    <scope>NUCLEOTIDE SEQUENCE [LARGE SCALE GENOMIC DNA]</scope>
</reference>
<dbReference type="OMA" id="PVRTEIN"/>
<dbReference type="InterPro" id="IPR014752">
    <property type="entry name" value="Arrestin-like_C"/>
</dbReference>
<dbReference type="SMART" id="SM01017">
    <property type="entry name" value="Arrestin_C"/>
    <property type="match status" value="1"/>
</dbReference>
<dbReference type="InParanoid" id="A0A7R8V5K0"/>
<evidence type="ECO:0000256" key="1">
    <source>
        <dbReference type="ARBA" id="ARBA00005298"/>
    </source>
</evidence>
<dbReference type="InterPro" id="IPR050357">
    <property type="entry name" value="Arrestin_domain-protein"/>
</dbReference>
<sequence>MPPVINVKFDQHDHRVYCSGETLSGRVEVSCTKATLIRSISIQVLGFAKTFWDRTIVCSCKLNCIKRDHSTYYDHSGREEYMSKHIYLLGSPDATPVEFCSGLHKYEFSFDLSPTLPSSFEGTCGYIRYLAKVAIDRPNTSILTTVEKFAIINAFDLNKDSPVLKLRADVETVYEPGCLCCSSKPFQLKASVPQTGLIAGQIIPVRTEINNASNLDVRDVRFYLRKIITYYSNKRKRKSSKTDIVELVSVSCAYMVRKGCNKFEEFLAVPKTQSSTKDMNLGLIQISYDIKVEVVLHMWRKNPFVVLPITIGTVALKDVVQNEVTFDKNSKNYGADELEPLNGKAFGDNEDVYIEFIDE</sequence>
<feature type="domain" description="Arrestin C-terminal-like" evidence="3">
    <location>
        <begin position="182"/>
        <end position="316"/>
    </location>
</feature>
<dbReference type="AlphaFoldDB" id="A0A7R8V5K0"/>
<dbReference type="OrthoDB" id="2333384at2759"/>
<dbReference type="Gene3D" id="2.60.40.640">
    <property type="match status" value="2"/>
</dbReference>
<dbReference type="Proteomes" id="UP000594454">
    <property type="component" value="Chromosome 6"/>
</dbReference>
<dbReference type="EMBL" id="LR899014">
    <property type="protein sequence ID" value="CAD7093286.1"/>
    <property type="molecule type" value="Genomic_DNA"/>
</dbReference>
<evidence type="ECO:0000259" key="3">
    <source>
        <dbReference type="SMART" id="SM01017"/>
    </source>
</evidence>
<comment type="similarity">
    <text evidence="1">Belongs to the arrestin family.</text>
</comment>
<dbReference type="InterPro" id="IPR011021">
    <property type="entry name" value="Arrestin-like_N"/>
</dbReference>
<organism evidence="4 5">
    <name type="scientific">Hermetia illucens</name>
    <name type="common">Black soldier fly</name>
    <dbReference type="NCBI Taxonomy" id="343691"/>
    <lineage>
        <taxon>Eukaryota</taxon>
        <taxon>Metazoa</taxon>
        <taxon>Ecdysozoa</taxon>
        <taxon>Arthropoda</taxon>
        <taxon>Hexapoda</taxon>
        <taxon>Insecta</taxon>
        <taxon>Pterygota</taxon>
        <taxon>Neoptera</taxon>
        <taxon>Endopterygota</taxon>
        <taxon>Diptera</taxon>
        <taxon>Brachycera</taxon>
        <taxon>Stratiomyomorpha</taxon>
        <taxon>Stratiomyidae</taxon>
        <taxon>Hermetiinae</taxon>
        <taxon>Hermetia</taxon>
    </lineage>
</organism>
<accession>A0A7R8V5K0</accession>
<evidence type="ECO:0000313" key="4">
    <source>
        <dbReference type="EMBL" id="CAD7093286.1"/>
    </source>
</evidence>